<dbReference type="InterPro" id="IPR046357">
    <property type="entry name" value="PPIase_dom_sf"/>
</dbReference>
<comment type="caution">
    <text evidence="3">The sequence shown here is derived from an EMBL/GenBank/DDBJ whole genome shotgun (WGS) entry which is preliminary data.</text>
</comment>
<dbReference type="PANTHER" id="PTHR47245">
    <property type="entry name" value="PEPTIDYLPROLYL ISOMERASE"/>
    <property type="match status" value="1"/>
</dbReference>
<keyword evidence="1 3" id="KW-0413">Isomerase</keyword>
<dbReference type="InterPro" id="IPR000297">
    <property type="entry name" value="PPIase_PpiC"/>
</dbReference>
<dbReference type="Pfam" id="PF00639">
    <property type="entry name" value="Rotamase"/>
    <property type="match status" value="1"/>
</dbReference>
<proteinExistence type="predicted"/>
<protein>
    <submittedName>
        <fullName evidence="3">Peptidylprolyl isomerase</fullName>
    </submittedName>
</protein>
<dbReference type="PROSITE" id="PS50198">
    <property type="entry name" value="PPIC_PPIASE_2"/>
    <property type="match status" value="2"/>
</dbReference>
<organism evidence="3 4">
    <name type="scientific">Postechiella marina</name>
    <dbReference type="NCBI Taxonomy" id="943941"/>
    <lineage>
        <taxon>Bacteria</taxon>
        <taxon>Pseudomonadati</taxon>
        <taxon>Bacteroidota</taxon>
        <taxon>Flavobacteriia</taxon>
        <taxon>Flavobacteriales</taxon>
        <taxon>Flavobacteriaceae</taxon>
        <taxon>Postechiella</taxon>
    </lineage>
</organism>
<dbReference type="EMBL" id="BAABCA010000004">
    <property type="protein sequence ID" value="GAA4235859.1"/>
    <property type="molecule type" value="Genomic_DNA"/>
</dbReference>
<dbReference type="Proteomes" id="UP001501496">
    <property type="component" value="Unassembled WGS sequence"/>
</dbReference>
<evidence type="ECO:0000313" key="4">
    <source>
        <dbReference type="Proteomes" id="UP001501496"/>
    </source>
</evidence>
<dbReference type="SUPFAM" id="SSF54534">
    <property type="entry name" value="FKBP-like"/>
    <property type="match status" value="2"/>
</dbReference>
<keyword evidence="1" id="KW-0697">Rotamase</keyword>
<sequence>MLFSQLNAQKTNNDVLFVVGGEPVYTSEFLRVYNKNLDLVQDESQKDVDEYLKLFTNYKLKLKEARALGFDKKPAYLRELKNYKKQLAKNFLTDTKVTNALIEEAYERISYDIKASHILIKVSENASPQDTLVAYNNIVSLRNRALQEGFENVRTSVHNGKSIYGEDLGYFSGFKMVYKFESMAFNTPVGEISKPFRTQFGYHIINVIEKRKSRGECTVAHIMVVDKKEDTIANNAEIRINEIYKKLNQGEVFEALAKQFSDDRSSASKGGQMAPFSSGQISSKIFEDTAFSLKNNGDVSQPIKSKFGWHIIKLIDKKPIASFKDMKSELENKVKRDSRSKLIDDALHDKLKVKYSVKPNPEALAYFTSILNDDYYKRTWRLPNNFDNDKPLVKIGNKQITYKAFGDALVRNQKGIRNKEPFVNLVSNAYNNFLNTSLVNYQEDNLENENTEFAYIVNEYRDGLLLFDLMETTIWNSAKNDTLGIQNYYKTNKDNYIWPERVDAIVASSANQNVLKKVSKLLAKNKELSEIKETVNTNGDVNVIFTTGEMEANHQALPNHFKFEKGISKIYKHNDAFIVVKVKEVLPKKQKTLKEAKGLVTSDYQVFKEDNWLKTLRAKYKVEINKEALAKVKQKIKNQ</sequence>
<feature type="domain" description="PpiC" evidence="2">
    <location>
        <begin position="214"/>
        <end position="316"/>
    </location>
</feature>
<evidence type="ECO:0000313" key="3">
    <source>
        <dbReference type="EMBL" id="GAA4235859.1"/>
    </source>
</evidence>
<name>A0ABP8C904_9FLAO</name>
<dbReference type="Pfam" id="PF13145">
    <property type="entry name" value="Rotamase_2"/>
    <property type="match status" value="1"/>
</dbReference>
<dbReference type="Gene3D" id="3.10.50.40">
    <property type="match status" value="3"/>
</dbReference>
<reference evidence="4" key="1">
    <citation type="journal article" date="2019" name="Int. J. Syst. Evol. Microbiol.">
        <title>The Global Catalogue of Microorganisms (GCM) 10K type strain sequencing project: providing services to taxonomists for standard genome sequencing and annotation.</title>
        <authorList>
            <consortium name="The Broad Institute Genomics Platform"/>
            <consortium name="The Broad Institute Genome Sequencing Center for Infectious Disease"/>
            <person name="Wu L."/>
            <person name="Ma J."/>
        </authorList>
    </citation>
    <scope>NUCLEOTIDE SEQUENCE [LARGE SCALE GENOMIC DNA]</scope>
    <source>
        <strain evidence="4">JCM 17630</strain>
    </source>
</reference>
<evidence type="ECO:0000256" key="1">
    <source>
        <dbReference type="PROSITE-ProRule" id="PRU00278"/>
    </source>
</evidence>
<feature type="domain" description="PpiC" evidence="2">
    <location>
        <begin position="110"/>
        <end position="209"/>
    </location>
</feature>
<dbReference type="SUPFAM" id="SSF109998">
    <property type="entry name" value="Triger factor/SurA peptide-binding domain-like"/>
    <property type="match status" value="1"/>
</dbReference>
<dbReference type="PANTHER" id="PTHR47245:SF2">
    <property type="entry name" value="PEPTIDYL-PROLYL CIS-TRANS ISOMERASE HP_0175-RELATED"/>
    <property type="match status" value="1"/>
</dbReference>
<dbReference type="InterPro" id="IPR050245">
    <property type="entry name" value="PrsA_foldase"/>
</dbReference>
<keyword evidence="4" id="KW-1185">Reference proteome</keyword>
<dbReference type="GO" id="GO:0016853">
    <property type="term" value="F:isomerase activity"/>
    <property type="evidence" value="ECO:0007669"/>
    <property type="project" value="UniProtKB-KW"/>
</dbReference>
<accession>A0ABP8C904</accession>
<gene>
    <name evidence="3" type="ORF">GCM10022291_18780</name>
</gene>
<dbReference type="InterPro" id="IPR027304">
    <property type="entry name" value="Trigger_fact/SurA_dom_sf"/>
</dbReference>
<dbReference type="Pfam" id="PF13616">
    <property type="entry name" value="Rotamase_3"/>
    <property type="match status" value="1"/>
</dbReference>
<evidence type="ECO:0000259" key="2">
    <source>
        <dbReference type="PROSITE" id="PS50198"/>
    </source>
</evidence>
<dbReference type="Gene3D" id="1.10.4030.10">
    <property type="entry name" value="Porin chaperone SurA, peptide-binding domain"/>
    <property type="match status" value="1"/>
</dbReference>